<sequence length="49" mass="5869">MKKMRNFFEFVVEYADEFERFLNATLSHVMDRLKIRIAFAKNGEGQPNE</sequence>
<dbReference type="EMBL" id="AEUN01000307">
    <property type="protein sequence ID" value="EHJ08421.1"/>
    <property type="molecule type" value="Genomic_DNA"/>
</dbReference>
<reference evidence="1 2" key="1">
    <citation type="journal article" date="2012" name="BMC Genomics">
        <title>Comparative genomic analysis of the genus Staphylococcus including Staphylococcus aureus and its newly described sister species Staphylococcus simiae.</title>
        <authorList>
            <person name="Suzuki H."/>
            <person name="Lefebure T."/>
            <person name="Pavinski Bitar P."/>
            <person name="Stanhope M.J."/>
        </authorList>
    </citation>
    <scope>NUCLEOTIDE SEQUENCE [LARGE SCALE GENOMIC DNA]</scope>
    <source>
        <strain evidence="1 2">CCM 7213</strain>
    </source>
</reference>
<proteinExistence type="predicted"/>
<organism evidence="1 2">
    <name type="scientific">Staphylococcus simiae CCM 7213 = CCUG 51256</name>
    <dbReference type="NCBI Taxonomy" id="911238"/>
    <lineage>
        <taxon>Bacteria</taxon>
        <taxon>Bacillati</taxon>
        <taxon>Bacillota</taxon>
        <taxon>Bacilli</taxon>
        <taxon>Bacillales</taxon>
        <taxon>Staphylococcaceae</taxon>
        <taxon>Staphylococcus</taxon>
    </lineage>
</organism>
<gene>
    <name evidence="1" type="ORF">SS7213T_04010</name>
</gene>
<protein>
    <submittedName>
        <fullName evidence="1">Uncharacterized protein</fullName>
    </submittedName>
</protein>
<evidence type="ECO:0000313" key="2">
    <source>
        <dbReference type="Proteomes" id="UP000005413"/>
    </source>
</evidence>
<comment type="caution">
    <text evidence="1">The sequence shown here is derived from an EMBL/GenBank/DDBJ whole genome shotgun (WGS) entry which is preliminary data.</text>
</comment>
<accession>G5JH73</accession>
<evidence type="ECO:0000313" key="1">
    <source>
        <dbReference type="EMBL" id="EHJ08421.1"/>
    </source>
</evidence>
<dbReference type="AlphaFoldDB" id="G5JH73"/>
<name>G5JH73_9STAP</name>
<keyword evidence="2" id="KW-1185">Reference proteome</keyword>
<dbReference type="Proteomes" id="UP000005413">
    <property type="component" value="Unassembled WGS sequence"/>
</dbReference>